<keyword evidence="3" id="KW-1003">Cell membrane</keyword>
<keyword evidence="6 7" id="KW-0472">Membrane</keyword>
<dbReference type="AlphaFoldDB" id="X0W7J9"/>
<feature type="transmembrane region" description="Helical" evidence="7">
    <location>
        <begin position="85"/>
        <end position="115"/>
    </location>
</feature>
<organism evidence="8">
    <name type="scientific">marine sediment metagenome</name>
    <dbReference type="NCBI Taxonomy" id="412755"/>
    <lineage>
        <taxon>unclassified sequences</taxon>
        <taxon>metagenomes</taxon>
        <taxon>ecological metagenomes</taxon>
    </lineage>
</organism>
<keyword evidence="5 7" id="KW-1133">Transmembrane helix</keyword>
<dbReference type="InterPro" id="IPR052518">
    <property type="entry name" value="CHR_Transporter"/>
</dbReference>
<evidence type="ECO:0000256" key="5">
    <source>
        <dbReference type="ARBA" id="ARBA00022989"/>
    </source>
</evidence>
<evidence type="ECO:0000256" key="3">
    <source>
        <dbReference type="ARBA" id="ARBA00022475"/>
    </source>
</evidence>
<dbReference type="PANTHER" id="PTHR43663:SF1">
    <property type="entry name" value="CHROMATE TRANSPORTER"/>
    <property type="match status" value="1"/>
</dbReference>
<comment type="similarity">
    <text evidence="2">Belongs to the chromate ion transporter (CHR) (TC 2.A.51) family.</text>
</comment>
<evidence type="ECO:0000313" key="8">
    <source>
        <dbReference type="EMBL" id="GAG26540.1"/>
    </source>
</evidence>
<feature type="non-terminal residue" evidence="8">
    <location>
        <position position="1"/>
    </location>
</feature>
<name>X0W7J9_9ZZZZ</name>
<dbReference type="GO" id="GO:0015109">
    <property type="term" value="F:chromate transmembrane transporter activity"/>
    <property type="evidence" value="ECO:0007669"/>
    <property type="project" value="InterPro"/>
</dbReference>
<accession>X0W7J9</accession>
<dbReference type="InterPro" id="IPR003370">
    <property type="entry name" value="Chromate_transpt"/>
</dbReference>
<comment type="caution">
    <text evidence="8">The sequence shown here is derived from an EMBL/GenBank/DDBJ whole genome shotgun (WGS) entry which is preliminary data.</text>
</comment>
<evidence type="ECO:0000256" key="2">
    <source>
        <dbReference type="ARBA" id="ARBA00005262"/>
    </source>
</evidence>
<feature type="transmembrane region" description="Helical" evidence="7">
    <location>
        <begin position="20"/>
        <end position="40"/>
    </location>
</feature>
<keyword evidence="4 7" id="KW-0812">Transmembrane</keyword>
<comment type="subcellular location">
    <subcellularLocation>
        <location evidence="1">Cell membrane</location>
        <topology evidence="1">Multi-pass membrane protein</topology>
    </subcellularLocation>
</comment>
<sequence>VTMDIVTYTGYKLKKWRGALISTVVFILPSFILMVILAMLYDKYSLTPKIAGILQCLGAAVTGLILSVALKLTKVEMKDYRELCVLIWAFASALIFKLDIVVIVGLCGLVGIVIYHDEPKKP</sequence>
<reference evidence="8" key="1">
    <citation type="journal article" date="2014" name="Front. Microbiol.">
        <title>High frequency of phylogenetically diverse reductive dehalogenase-homologous genes in deep subseafloor sedimentary metagenomes.</title>
        <authorList>
            <person name="Kawai M."/>
            <person name="Futagami T."/>
            <person name="Toyoda A."/>
            <person name="Takaki Y."/>
            <person name="Nishi S."/>
            <person name="Hori S."/>
            <person name="Arai W."/>
            <person name="Tsubouchi T."/>
            <person name="Morono Y."/>
            <person name="Uchiyama I."/>
            <person name="Ito T."/>
            <person name="Fujiyama A."/>
            <person name="Inagaki F."/>
            <person name="Takami H."/>
        </authorList>
    </citation>
    <scope>NUCLEOTIDE SEQUENCE</scope>
    <source>
        <strain evidence="8">Expedition CK06-06</strain>
    </source>
</reference>
<evidence type="ECO:0000256" key="1">
    <source>
        <dbReference type="ARBA" id="ARBA00004651"/>
    </source>
</evidence>
<dbReference type="PANTHER" id="PTHR43663">
    <property type="entry name" value="CHROMATE TRANSPORT PROTEIN-RELATED"/>
    <property type="match status" value="1"/>
</dbReference>
<feature type="transmembrane region" description="Helical" evidence="7">
    <location>
        <begin position="52"/>
        <end position="73"/>
    </location>
</feature>
<dbReference type="GO" id="GO:0005886">
    <property type="term" value="C:plasma membrane"/>
    <property type="evidence" value="ECO:0007669"/>
    <property type="project" value="UniProtKB-SubCell"/>
</dbReference>
<evidence type="ECO:0008006" key="9">
    <source>
        <dbReference type="Google" id="ProtNLM"/>
    </source>
</evidence>
<evidence type="ECO:0000256" key="4">
    <source>
        <dbReference type="ARBA" id="ARBA00022692"/>
    </source>
</evidence>
<evidence type="ECO:0000256" key="7">
    <source>
        <dbReference type="SAM" id="Phobius"/>
    </source>
</evidence>
<dbReference type="EMBL" id="BARS01032204">
    <property type="protein sequence ID" value="GAG26540.1"/>
    <property type="molecule type" value="Genomic_DNA"/>
</dbReference>
<gene>
    <name evidence="8" type="ORF">S01H1_50010</name>
</gene>
<proteinExistence type="inferred from homology"/>
<evidence type="ECO:0000256" key="6">
    <source>
        <dbReference type="ARBA" id="ARBA00023136"/>
    </source>
</evidence>
<dbReference type="Pfam" id="PF02417">
    <property type="entry name" value="Chromate_transp"/>
    <property type="match status" value="1"/>
</dbReference>
<protein>
    <recommendedName>
        <fullName evidence="9">Chromate transporter</fullName>
    </recommendedName>
</protein>